<gene>
    <name evidence="1" type="ORF">TNIN_284821</name>
</gene>
<dbReference type="AlphaFoldDB" id="A0A8X7BZW2"/>
<organism evidence="1 2">
    <name type="scientific">Trichonephila inaurata madagascariensis</name>
    <dbReference type="NCBI Taxonomy" id="2747483"/>
    <lineage>
        <taxon>Eukaryota</taxon>
        <taxon>Metazoa</taxon>
        <taxon>Ecdysozoa</taxon>
        <taxon>Arthropoda</taxon>
        <taxon>Chelicerata</taxon>
        <taxon>Arachnida</taxon>
        <taxon>Araneae</taxon>
        <taxon>Araneomorphae</taxon>
        <taxon>Entelegynae</taxon>
        <taxon>Araneoidea</taxon>
        <taxon>Nephilidae</taxon>
        <taxon>Trichonephila</taxon>
        <taxon>Trichonephila inaurata</taxon>
    </lineage>
</organism>
<keyword evidence="2" id="KW-1185">Reference proteome</keyword>
<evidence type="ECO:0000313" key="1">
    <source>
        <dbReference type="EMBL" id="GFY51421.1"/>
    </source>
</evidence>
<accession>A0A8X7BZW2</accession>
<evidence type="ECO:0000313" key="2">
    <source>
        <dbReference type="Proteomes" id="UP000886998"/>
    </source>
</evidence>
<name>A0A8X7BZW2_9ARAC</name>
<dbReference type="Proteomes" id="UP000886998">
    <property type="component" value="Unassembled WGS sequence"/>
</dbReference>
<dbReference type="EMBL" id="BMAV01008070">
    <property type="protein sequence ID" value="GFY51421.1"/>
    <property type="molecule type" value="Genomic_DNA"/>
</dbReference>
<comment type="caution">
    <text evidence="1">The sequence shown here is derived from an EMBL/GenBank/DDBJ whole genome shotgun (WGS) entry which is preliminary data.</text>
</comment>
<sequence length="106" mass="12189">MAQPEIPRAAPTRAFLIRSRFSNDSSEDIRKKVTTCLINKNFSVPIIEISSTRSKGVFILLSKETDVDFLEKELKAIDSLKNFDINRSRLRKPQVIVLNVDKSYIY</sequence>
<reference evidence="1" key="1">
    <citation type="submission" date="2020-08" db="EMBL/GenBank/DDBJ databases">
        <title>Multicomponent nature underlies the extraordinary mechanical properties of spider dragline silk.</title>
        <authorList>
            <person name="Kono N."/>
            <person name="Nakamura H."/>
            <person name="Mori M."/>
            <person name="Yoshida Y."/>
            <person name="Ohtoshi R."/>
            <person name="Malay A.D."/>
            <person name="Moran D.A.P."/>
            <person name="Tomita M."/>
            <person name="Numata K."/>
            <person name="Arakawa K."/>
        </authorList>
    </citation>
    <scope>NUCLEOTIDE SEQUENCE</scope>
</reference>
<protein>
    <submittedName>
        <fullName evidence="1">Uncharacterized protein</fullName>
    </submittedName>
</protein>
<proteinExistence type="predicted"/>